<evidence type="ECO:0000313" key="2">
    <source>
        <dbReference type="Proteomes" id="UP000814033"/>
    </source>
</evidence>
<name>A0ACB8REQ6_9AGAM</name>
<reference evidence="1" key="2">
    <citation type="journal article" date="2022" name="New Phytol.">
        <title>Evolutionary transition to the ectomycorrhizal habit in the genomes of a hyperdiverse lineage of mushroom-forming fungi.</title>
        <authorList>
            <person name="Looney B."/>
            <person name="Miyauchi S."/>
            <person name="Morin E."/>
            <person name="Drula E."/>
            <person name="Courty P.E."/>
            <person name="Kohler A."/>
            <person name="Kuo A."/>
            <person name="LaButti K."/>
            <person name="Pangilinan J."/>
            <person name="Lipzen A."/>
            <person name="Riley R."/>
            <person name="Andreopoulos W."/>
            <person name="He G."/>
            <person name="Johnson J."/>
            <person name="Nolan M."/>
            <person name="Tritt A."/>
            <person name="Barry K.W."/>
            <person name="Grigoriev I.V."/>
            <person name="Nagy L.G."/>
            <person name="Hibbett D."/>
            <person name="Henrissat B."/>
            <person name="Matheny P.B."/>
            <person name="Labbe J."/>
            <person name="Martin F.M."/>
        </authorList>
    </citation>
    <scope>NUCLEOTIDE SEQUENCE</scope>
    <source>
        <strain evidence="1">FP105234-sp</strain>
    </source>
</reference>
<keyword evidence="2" id="KW-1185">Reference proteome</keyword>
<proteinExistence type="predicted"/>
<evidence type="ECO:0000313" key="1">
    <source>
        <dbReference type="EMBL" id="KAI0042171.1"/>
    </source>
</evidence>
<gene>
    <name evidence="1" type="ORF">FA95DRAFT_1610408</name>
</gene>
<dbReference type="EMBL" id="MU276080">
    <property type="protein sequence ID" value="KAI0042171.1"/>
    <property type="molecule type" value="Genomic_DNA"/>
</dbReference>
<dbReference type="Proteomes" id="UP000814033">
    <property type="component" value="Unassembled WGS sequence"/>
</dbReference>
<comment type="caution">
    <text evidence="1">The sequence shown here is derived from an EMBL/GenBank/DDBJ whole genome shotgun (WGS) entry which is preliminary data.</text>
</comment>
<reference evidence="1" key="1">
    <citation type="submission" date="2021-02" db="EMBL/GenBank/DDBJ databases">
        <authorList>
            <consortium name="DOE Joint Genome Institute"/>
            <person name="Ahrendt S."/>
            <person name="Looney B.P."/>
            <person name="Miyauchi S."/>
            <person name="Morin E."/>
            <person name="Drula E."/>
            <person name="Courty P.E."/>
            <person name="Chicoki N."/>
            <person name="Fauchery L."/>
            <person name="Kohler A."/>
            <person name="Kuo A."/>
            <person name="Labutti K."/>
            <person name="Pangilinan J."/>
            <person name="Lipzen A."/>
            <person name="Riley R."/>
            <person name="Andreopoulos W."/>
            <person name="He G."/>
            <person name="Johnson J."/>
            <person name="Barry K.W."/>
            <person name="Grigoriev I.V."/>
            <person name="Nagy L."/>
            <person name="Hibbett D."/>
            <person name="Henrissat B."/>
            <person name="Matheny P.B."/>
            <person name="Labbe J."/>
            <person name="Martin F."/>
        </authorList>
    </citation>
    <scope>NUCLEOTIDE SEQUENCE</scope>
    <source>
        <strain evidence="1">FP105234-sp</strain>
    </source>
</reference>
<accession>A0ACB8REQ6</accession>
<sequence length="637" mass="71223">MDRAPDIKTSLCVPEFASVDPAKQAGARREATGQTAKAMPGIAKRNGKLNNNLKAHRSPLPPPETRILAHFRTSTRNLTPPEACSVAPAQQHPEQQHQHTWAPVSTPTLLSAEQPPARNNGETELENTEQGAADVASGQEWVPTQTIYSDGLLQTQTITGQVPETVEDATDLFEAKLEILFKAVKAYRYNPMASLHRPVTDHVHASRSRTGPTFADQRLARSNPRPLETGPIRARHQYTLEPSSESLHIDECSTDQLAGSPSREGRSPTEQQIPIQKVNVRKERASPSPSRLNIQEAMGLNADAASRRMYARIVDSARELSMQAQIDFSQSFSKQEDDRVAEFCRTMRNRHDILWKYENDWATKAILQQCLSDSRNHMKRKEASLVVRGTATAIAADRENAVPHAEDNSCSHDDSEKNDPCPLGTPAIQARHQNMPGPSRESLQCDDIRPLDRTEQPVDTPSKRSADLTEQQIPRPMLCVTKNGQILKKAMGLDVDWASRAMYREILHSTRELAMQAQIDFSQVFVLQQGERVAEFCRIMRDRHAVLRKYENDWATKVILQRYMTTHRHYLKIRKEASLLGRGKATATVTGTDKGEDAVNEKSASFDDAGEKDGEEQSADTEYETWLGFGEGCDTEI</sequence>
<protein>
    <submittedName>
        <fullName evidence="1">Uncharacterized protein</fullName>
    </submittedName>
</protein>
<organism evidence="1 2">
    <name type="scientific">Auriscalpium vulgare</name>
    <dbReference type="NCBI Taxonomy" id="40419"/>
    <lineage>
        <taxon>Eukaryota</taxon>
        <taxon>Fungi</taxon>
        <taxon>Dikarya</taxon>
        <taxon>Basidiomycota</taxon>
        <taxon>Agaricomycotina</taxon>
        <taxon>Agaricomycetes</taxon>
        <taxon>Russulales</taxon>
        <taxon>Auriscalpiaceae</taxon>
        <taxon>Auriscalpium</taxon>
    </lineage>
</organism>